<proteinExistence type="predicted"/>
<feature type="compositionally biased region" description="Low complexity" evidence="10">
    <location>
        <begin position="444"/>
        <end position="455"/>
    </location>
</feature>
<feature type="region of interest" description="Disordered" evidence="10">
    <location>
        <begin position="629"/>
        <end position="675"/>
    </location>
</feature>
<evidence type="ECO:0000256" key="10">
    <source>
        <dbReference type="SAM" id="MobiDB-lite"/>
    </source>
</evidence>
<dbReference type="Gene3D" id="3.30.450.20">
    <property type="entry name" value="PAS domain"/>
    <property type="match status" value="2"/>
</dbReference>
<dbReference type="InterPro" id="IPR001067">
    <property type="entry name" value="Nuc_translocat"/>
</dbReference>
<dbReference type="SMART" id="SM00086">
    <property type="entry name" value="PAC"/>
    <property type="match status" value="1"/>
</dbReference>
<dbReference type="InterPro" id="IPR035965">
    <property type="entry name" value="PAS-like_dom_sf"/>
</dbReference>
<dbReference type="SUPFAM" id="SSF55785">
    <property type="entry name" value="PYP-like sensor domain (PAS domain)"/>
    <property type="match status" value="2"/>
</dbReference>
<keyword evidence="13" id="KW-1185">Reference proteome</keyword>
<dbReference type="GO" id="GO:0005634">
    <property type="term" value="C:nucleus"/>
    <property type="evidence" value="ECO:0007669"/>
    <property type="project" value="UniProtKB-SubCell"/>
</dbReference>
<evidence type="ECO:0000256" key="6">
    <source>
        <dbReference type="ARBA" id="ARBA00023159"/>
    </source>
</evidence>
<name>A0AAV4I8R2_9GAST</name>
<comment type="caution">
    <text evidence="12">The sequence shown here is derived from an EMBL/GenBank/DDBJ whole genome shotgun (WGS) entry which is preliminary data.</text>
</comment>
<dbReference type="PANTHER" id="PTHR23043:SF17">
    <property type="entry name" value="PROTEIN SIMILAR"/>
    <property type="match status" value="1"/>
</dbReference>
<dbReference type="FunFam" id="3.30.450.20:FF:000015">
    <property type="entry name" value="Hypoxia-inducible factor 1-alpha isoform 1"/>
    <property type="match status" value="1"/>
</dbReference>
<keyword evidence="5" id="KW-0238">DNA-binding</keyword>
<feature type="domain" description="PAS" evidence="11">
    <location>
        <begin position="237"/>
        <end position="283"/>
    </location>
</feature>
<keyword evidence="4" id="KW-0805">Transcription regulation</keyword>
<evidence type="ECO:0000313" key="12">
    <source>
        <dbReference type="EMBL" id="GFS06325.1"/>
    </source>
</evidence>
<keyword evidence="9" id="KW-0379">Hydroxylation</keyword>
<evidence type="ECO:0000256" key="3">
    <source>
        <dbReference type="ARBA" id="ARBA00022843"/>
    </source>
</evidence>
<keyword evidence="3" id="KW-0832">Ubl conjugation</keyword>
<dbReference type="NCBIfam" id="TIGR00229">
    <property type="entry name" value="sensory_box"/>
    <property type="match status" value="2"/>
</dbReference>
<evidence type="ECO:0000256" key="7">
    <source>
        <dbReference type="ARBA" id="ARBA00023163"/>
    </source>
</evidence>
<dbReference type="InterPro" id="IPR000014">
    <property type="entry name" value="PAS"/>
</dbReference>
<comment type="subcellular location">
    <subcellularLocation>
        <location evidence="1">Nucleus</location>
    </subcellularLocation>
</comment>
<keyword evidence="6" id="KW-0010">Activator</keyword>
<gene>
    <name evidence="12" type="ORF">ElyMa_002962700</name>
</gene>
<evidence type="ECO:0000256" key="2">
    <source>
        <dbReference type="ARBA" id="ARBA00022737"/>
    </source>
</evidence>
<accession>A0AAV4I8R2</accession>
<evidence type="ECO:0000256" key="8">
    <source>
        <dbReference type="ARBA" id="ARBA00023242"/>
    </source>
</evidence>
<dbReference type="GO" id="GO:0005667">
    <property type="term" value="C:transcription regulator complex"/>
    <property type="evidence" value="ECO:0007669"/>
    <property type="project" value="InterPro"/>
</dbReference>
<organism evidence="12 13">
    <name type="scientific">Elysia marginata</name>
    <dbReference type="NCBI Taxonomy" id="1093978"/>
    <lineage>
        <taxon>Eukaryota</taxon>
        <taxon>Metazoa</taxon>
        <taxon>Spiralia</taxon>
        <taxon>Lophotrochozoa</taxon>
        <taxon>Mollusca</taxon>
        <taxon>Gastropoda</taxon>
        <taxon>Heterobranchia</taxon>
        <taxon>Euthyneura</taxon>
        <taxon>Panpulmonata</taxon>
        <taxon>Sacoglossa</taxon>
        <taxon>Placobranchoidea</taxon>
        <taxon>Plakobranchidae</taxon>
        <taxon>Elysia</taxon>
    </lineage>
</organism>
<evidence type="ECO:0000313" key="13">
    <source>
        <dbReference type="Proteomes" id="UP000762676"/>
    </source>
</evidence>
<dbReference type="GO" id="GO:0000981">
    <property type="term" value="F:DNA-binding transcription factor activity, RNA polymerase II-specific"/>
    <property type="evidence" value="ECO:0007669"/>
    <property type="project" value="TreeGrafter"/>
</dbReference>
<evidence type="ECO:0000256" key="4">
    <source>
        <dbReference type="ARBA" id="ARBA00023015"/>
    </source>
</evidence>
<keyword evidence="7" id="KW-0804">Transcription</keyword>
<dbReference type="GO" id="GO:0005737">
    <property type="term" value="C:cytoplasm"/>
    <property type="evidence" value="ECO:0007669"/>
    <property type="project" value="InterPro"/>
</dbReference>
<dbReference type="CDD" id="cd00130">
    <property type="entry name" value="PAS"/>
    <property type="match status" value="2"/>
</dbReference>
<evidence type="ECO:0000256" key="9">
    <source>
        <dbReference type="ARBA" id="ARBA00023278"/>
    </source>
</evidence>
<dbReference type="PANTHER" id="PTHR23043">
    <property type="entry name" value="HYPOXIA-INDUCIBLE FACTOR 1 ALPHA"/>
    <property type="match status" value="1"/>
</dbReference>
<feature type="domain" description="PAS" evidence="11">
    <location>
        <begin position="42"/>
        <end position="106"/>
    </location>
</feature>
<feature type="compositionally biased region" description="Polar residues" evidence="10">
    <location>
        <begin position="653"/>
        <end position="663"/>
    </location>
</feature>
<keyword evidence="8" id="KW-0539">Nucleus</keyword>
<protein>
    <submittedName>
        <fullName evidence="12">Hypoxia-inducible factor 1 alpha</fullName>
    </submittedName>
</protein>
<reference evidence="12 13" key="1">
    <citation type="journal article" date="2021" name="Elife">
        <title>Chloroplast acquisition without the gene transfer in kleptoplastic sea slugs, Plakobranchus ocellatus.</title>
        <authorList>
            <person name="Maeda T."/>
            <person name="Takahashi S."/>
            <person name="Yoshida T."/>
            <person name="Shimamura S."/>
            <person name="Takaki Y."/>
            <person name="Nagai Y."/>
            <person name="Toyoda A."/>
            <person name="Suzuki Y."/>
            <person name="Arimoto A."/>
            <person name="Ishii H."/>
            <person name="Satoh N."/>
            <person name="Nishiyama T."/>
            <person name="Hasebe M."/>
            <person name="Maruyama T."/>
            <person name="Minagawa J."/>
            <person name="Obokata J."/>
            <person name="Shigenobu S."/>
        </authorList>
    </citation>
    <scope>NUCLEOTIDE SEQUENCE [LARGE SCALE GENOMIC DNA]</scope>
</reference>
<dbReference type="PROSITE" id="PS50112">
    <property type="entry name" value="PAS"/>
    <property type="match status" value="2"/>
</dbReference>
<dbReference type="Pfam" id="PF00989">
    <property type="entry name" value="PAS"/>
    <property type="match status" value="1"/>
</dbReference>
<feature type="region of interest" description="Disordered" evidence="10">
    <location>
        <begin position="436"/>
        <end position="455"/>
    </location>
</feature>
<sequence>MALKGFPTSSQVMKLGSPSLSSHRNASIAYKALKRHSDAATNSECWDHLYQKALEGFAFILSNDGDIVYLSESVGKYLGLQQIELIGQSVYDFAHPCDHEEIREMLMPRHSEESDGYAASAAKGDTSKVDHTESRTQILRLKCTLTSKGRNVNLKSATYKPMNFTGRLLLKCSEESSSVSSSSCTDSSDECSSPGLGAATGFPFLVGVAEPIPHPSNIEVPLDSKTFLSKHSMDMHFLFCDDRIEELAGFTSQDMIGKSVYDFHHGFDSEAIEKAFKDLFSKGQTVTEPYRFLAKQGGYIWVVTQATVINNSRTLKPQSVVCVHYVVSGVEQQNMILSHVQEAKKEKKQNLLLEHLPPKVELSTENIFAPKTKDMNESFFIPPQLKDTITFLNEEPDLSYLAPNAGDDFLPVVFSDKDTLLSPDLCDLKHEPDCMPDSSNHRNISPASILSSNSSSRIGSPKEYLNMTLPGQLVSMDSIFQSMNKLSTVDGLATDDEDSSCNIDFSGRAPYIPMDGDQDLGLCPPTASVLFTQSEDLNPGLFGQTEQVFGPKQSLFEEPPQPPKLSIQDMLGGSTAVASIEQPVDTMYLQMKRPLDMNSLEKGPPKTKQPRLEYSILQQQLPEQVVPQQPNHQLLPPQPPNPIPAPRLPKQGRPQQQMLSLAQQKAPIYPQPERRLSKDSMLLSLLLSGNERNYNYNINDPAASVGQKKQPHQLLLPNLTTQECEVNAPASTTHLLQGRELLSALEGITRSGFVVNDDGRASSHQV</sequence>
<dbReference type="AlphaFoldDB" id="A0AAV4I8R2"/>
<evidence type="ECO:0000256" key="1">
    <source>
        <dbReference type="ARBA" id="ARBA00004123"/>
    </source>
</evidence>
<dbReference type="PRINTS" id="PR00785">
    <property type="entry name" value="NCTRNSLOCATR"/>
</dbReference>
<evidence type="ECO:0000259" key="11">
    <source>
        <dbReference type="PROSITE" id="PS50112"/>
    </source>
</evidence>
<evidence type="ECO:0000256" key="5">
    <source>
        <dbReference type="ARBA" id="ARBA00023125"/>
    </source>
</evidence>
<dbReference type="InterPro" id="IPR001610">
    <property type="entry name" value="PAC"/>
</dbReference>
<dbReference type="Pfam" id="PF14598">
    <property type="entry name" value="PAS_11"/>
    <property type="match status" value="1"/>
</dbReference>
<dbReference type="Proteomes" id="UP000762676">
    <property type="component" value="Unassembled WGS sequence"/>
</dbReference>
<dbReference type="EMBL" id="BMAT01006103">
    <property type="protein sequence ID" value="GFS06325.1"/>
    <property type="molecule type" value="Genomic_DNA"/>
</dbReference>
<dbReference type="InterPro" id="IPR013767">
    <property type="entry name" value="PAS_fold"/>
</dbReference>
<keyword evidence="2" id="KW-0677">Repeat</keyword>
<dbReference type="GO" id="GO:0000977">
    <property type="term" value="F:RNA polymerase II transcription regulatory region sequence-specific DNA binding"/>
    <property type="evidence" value="ECO:0007669"/>
    <property type="project" value="TreeGrafter"/>
</dbReference>
<dbReference type="Pfam" id="PF08778">
    <property type="entry name" value="HIF-1a_CTAD"/>
    <property type="match status" value="1"/>
</dbReference>
<feature type="compositionally biased region" description="Pro residues" evidence="10">
    <location>
        <begin position="636"/>
        <end position="647"/>
    </location>
</feature>
<dbReference type="InterPro" id="IPR014887">
    <property type="entry name" value="HIF-1_CTAD"/>
</dbReference>
<dbReference type="SMART" id="SM00091">
    <property type="entry name" value="PAS"/>
    <property type="match status" value="2"/>
</dbReference>
<dbReference type="GO" id="GO:0071456">
    <property type="term" value="P:cellular response to hypoxia"/>
    <property type="evidence" value="ECO:0007669"/>
    <property type="project" value="TreeGrafter"/>
</dbReference>